<feature type="domain" description="FAD dependent oxidoreductase" evidence="2">
    <location>
        <begin position="3"/>
        <end position="386"/>
    </location>
</feature>
<keyword evidence="4" id="KW-1185">Reference proteome</keyword>
<evidence type="ECO:0000313" key="3">
    <source>
        <dbReference type="EMBL" id="EHY30590.1"/>
    </source>
</evidence>
<dbReference type="InterPro" id="IPR006076">
    <property type="entry name" value="FAD-dep_OxRdtase"/>
</dbReference>
<dbReference type="OrthoDB" id="18526at2"/>
<dbReference type="AlphaFoldDB" id="H3KH24"/>
<sequence length="410" mass="44061">MHVLVVGAGLTGLATSVVLSERGHRVILVEAASAPCREASFDVGAASGDVRGVWPAGDSDAGFMRRMSGGDAALHYGAKTAMRRPGFIRALAKVGSEPLAPRLERQALFRRLAQTSLLAAHEQYGLPISRSIGILSCRTTSEAPKLLEGEIALDERYALAAEPGLCWDAGIRSAAFQSDAFVFSASLLARTLRERLVKDPSYITTVSSMERAVSLLPTGGAHVQGPGHCRDQKAQAVVIAAGLGADPWLKTYLPNAVVAPLTRGSMTALKTGTSPVTPAALRIDDDLLAAPSGEHFRVVGPWLLGHRSELELDDYHRRLWQRMMTYFPNGADWNGARYYAQSVLSTADGWPILGPDPAVPDLFWNCAGGMHGAEGAFLFAEMTADLIEKKAIAQERLPILDAVRPDRFLR</sequence>
<dbReference type="Gene3D" id="3.40.50.720">
    <property type="entry name" value="NAD(P)-binding Rossmann-like Domain"/>
    <property type="match status" value="1"/>
</dbReference>
<dbReference type="HOGENOM" id="CLU_670702_0_0_4"/>
<accession>H3KH24</accession>
<dbReference type="STRING" id="762967.HMPREF9440_02063"/>
<dbReference type="GO" id="GO:0016491">
    <property type="term" value="F:oxidoreductase activity"/>
    <property type="evidence" value="ECO:0007669"/>
    <property type="project" value="UniProtKB-KW"/>
</dbReference>
<dbReference type="Gene3D" id="3.30.9.10">
    <property type="entry name" value="D-Amino Acid Oxidase, subunit A, domain 2"/>
    <property type="match status" value="1"/>
</dbReference>
<gene>
    <name evidence="3" type="ORF">HMPREF9440_02063</name>
</gene>
<dbReference type="Gene3D" id="3.50.50.60">
    <property type="entry name" value="FAD/NAD(P)-binding domain"/>
    <property type="match status" value="1"/>
</dbReference>
<dbReference type="Proteomes" id="UP000004956">
    <property type="component" value="Unassembled WGS sequence"/>
</dbReference>
<dbReference type="Pfam" id="PF01266">
    <property type="entry name" value="DAO"/>
    <property type="match status" value="1"/>
</dbReference>
<name>H3KH24_9BURK</name>
<dbReference type="InterPro" id="IPR036188">
    <property type="entry name" value="FAD/NAD-bd_sf"/>
</dbReference>
<dbReference type="SUPFAM" id="SSF51971">
    <property type="entry name" value="Nucleotide-binding domain"/>
    <property type="match status" value="1"/>
</dbReference>
<evidence type="ECO:0000259" key="2">
    <source>
        <dbReference type="Pfam" id="PF01266"/>
    </source>
</evidence>
<protein>
    <submittedName>
        <fullName evidence="3">FAD dependent oxidoreductase</fullName>
    </submittedName>
</protein>
<dbReference type="EMBL" id="AFBQ01000308">
    <property type="protein sequence ID" value="EHY30590.1"/>
    <property type="molecule type" value="Genomic_DNA"/>
</dbReference>
<evidence type="ECO:0000313" key="4">
    <source>
        <dbReference type="Proteomes" id="UP000004956"/>
    </source>
</evidence>
<keyword evidence="1" id="KW-0560">Oxidoreductase</keyword>
<dbReference type="GO" id="GO:0005737">
    <property type="term" value="C:cytoplasm"/>
    <property type="evidence" value="ECO:0007669"/>
    <property type="project" value="TreeGrafter"/>
</dbReference>
<evidence type="ECO:0000256" key="1">
    <source>
        <dbReference type="ARBA" id="ARBA00023002"/>
    </source>
</evidence>
<dbReference type="PANTHER" id="PTHR13847">
    <property type="entry name" value="SARCOSINE DEHYDROGENASE-RELATED"/>
    <property type="match status" value="1"/>
</dbReference>
<proteinExistence type="predicted"/>
<reference evidence="3 4" key="1">
    <citation type="submission" date="2011-11" db="EMBL/GenBank/DDBJ databases">
        <authorList>
            <person name="Weinstock G."/>
            <person name="Sodergren E."/>
            <person name="Clifton S."/>
            <person name="Fulton L."/>
            <person name="Fulton B."/>
            <person name="Courtney L."/>
            <person name="Fronick C."/>
            <person name="Harrison M."/>
            <person name="Strong C."/>
            <person name="Farmer C."/>
            <person name="Delahaunty K."/>
            <person name="Markovic C."/>
            <person name="Hall O."/>
            <person name="Minx P."/>
            <person name="Tomlinson C."/>
            <person name="Mitreva M."/>
            <person name="Hou S."/>
            <person name="Chen J."/>
            <person name="Wollam A."/>
            <person name="Pepin K.H."/>
            <person name="Johnson M."/>
            <person name="Bhonagiri V."/>
            <person name="Zhang X."/>
            <person name="Suruliraj S."/>
            <person name="Warren W."/>
            <person name="Chinwalla A."/>
            <person name="Mardis E.R."/>
            <person name="Wilson R.K."/>
        </authorList>
    </citation>
    <scope>NUCLEOTIDE SEQUENCE [LARGE SCALE GENOMIC DNA]</scope>
    <source>
        <strain evidence="3 4">YIT 11816</strain>
    </source>
</reference>
<dbReference type="PATRIC" id="fig|762967.3.peg.1624"/>
<comment type="caution">
    <text evidence="3">The sequence shown here is derived from an EMBL/GenBank/DDBJ whole genome shotgun (WGS) entry which is preliminary data.</text>
</comment>
<dbReference type="PANTHER" id="PTHR13847:SF289">
    <property type="entry name" value="GLYCINE OXIDASE"/>
    <property type="match status" value="1"/>
</dbReference>
<organism evidence="3 4">
    <name type="scientific">Sutterella parvirubra YIT 11816</name>
    <dbReference type="NCBI Taxonomy" id="762967"/>
    <lineage>
        <taxon>Bacteria</taxon>
        <taxon>Pseudomonadati</taxon>
        <taxon>Pseudomonadota</taxon>
        <taxon>Betaproteobacteria</taxon>
        <taxon>Burkholderiales</taxon>
        <taxon>Sutterellaceae</taxon>
        <taxon>Sutterella</taxon>
    </lineage>
</organism>
<dbReference type="RefSeq" id="WP_008543286.1">
    <property type="nucleotide sequence ID" value="NZ_JH605005.1"/>
</dbReference>